<dbReference type="Proteomes" id="UP000588098">
    <property type="component" value="Unassembled WGS sequence"/>
</dbReference>
<evidence type="ECO:0000256" key="8">
    <source>
        <dbReference type="SAM" id="MobiDB-lite"/>
    </source>
</evidence>
<dbReference type="NCBIfam" id="TIGR01967">
    <property type="entry name" value="DEAH_box_HrpA"/>
    <property type="match status" value="1"/>
</dbReference>
<feature type="region of interest" description="Disordered" evidence="8">
    <location>
        <begin position="582"/>
        <end position="642"/>
    </location>
</feature>
<dbReference type="FunFam" id="1.20.120.1080:FF:000005">
    <property type="entry name" value="ATP-dependent helicase HrpA"/>
    <property type="match status" value="1"/>
</dbReference>
<evidence type="ECO:0000256" key="4">
    <source>
        <dbReference type="ARBA" id="ARBA00022801"/>
    </source>
</evidence>
<dbReference type="SUPFAM" id="SSF52540">
    <property type="entry name" value="P-loop containing nucleoside triphosphate hydrolases"/>
    <property type="match status" value="2"/>
</dbReference>
<comment type="similarity">
    <text evidence="1">Belongs to the DEAD box helicase family. DEAH subfamily.</text>
</comment>
<dbReference type="InterPro" id="IPR003593">
    <property type="entry name" value="AAA+_ATPase"/>
</dbReference>
<dbReference type="GO" id="GO:0005524">
    <property type="term" value="F:ATP binding"/>
    <property type="evidence" value="ECO:0007669"/>
    <property type="project" value="UniProtKB-KW"/>
</dbReference>
<dbReference type="SMART" id="SM00847">
    <property type="entry name" value="HA2"/>
    <property type="match status" value="1"/>
</dbReference>
<dbReference type="Gene3D" id="3.40.50.300">
    <property type="entry name" value="P-loop containing nucleotide triphosphate hydrolases"/>
    <property type="match status" value="2"/>
</dbReference>
<evidence type="ECO:0000256" key="1">
    <source>
        <dbReference type="ARBA" id="ARBA00008792"/>
    </source>
</evidence>
<dbReference type="FunFam" id="3.40.50.300:FF:000439">
    <property type="entry name" value="ATP-dependent RNA helicase HrpA"/>
    <property type="match status" value="1"/>
</dbReference>
<evidence type="ECO:0000259" key="9">
    <source>
        <dbReference type="PROSITE" id="PS51192"/>
    </source>
</evidence>
<dbReference type="FunFam" id="3.40.50.300:FF:000575">
    <property type="entry name" value="ATP-dependent helicase hrpA"/>
    <property type="match status" value="1"/>
</dbReference>
<keyword evidence="6" id="KW-0067">ATP-binding</keyword>
<dbReference type="Gene3D" id="1.20.120.1080">
    <property type="match status" value="1"/>
</dbReference>
<feature type="compositionally biased region" description="Basic and acidic residues" evidence="8">
    <location>
        <begin position="545"/>
        <end position="554"/>
    </location>
</feature>
<evidence type="ECO:0000256" key="7">
    <source>
        <dbReference type="ARBA" id="ARBA00047984"/>
    </source>
</evidence>
<dbReference type="InterPro" id="IPR024590">
    <property type="entry name" value="HrpA_C"/>
</dbReference>
<evidence type="ECO:0000313" key="11">
    <source>
        <dbReference type="EMBL" id="MBB5933787.1"/>
    </source>
</evidence>
<feature type="region of interest" description="Disordered" evidence="8">
    <location>
        <begin position="793"/>
        <end position="812"/>
    </location>
</feature>
<dbReference type="InterPro" id="IPR010222">
    <property type="entry name" value="RNA_helicase_HrpA"/>
</dbReference>
<gene>
    <name evidence="11" type="ORF">FHS42_000813</name>
</gene>
<keyword evidence="4 11" id="KW-0378">Hydrolase</keyword>
<keyword evidence="12" id="KW-1185">Reference proteome</keyword>
<keyword evidence="5 11" id="KW-0347">Helicase</keyword>
<accession>A0A7W9Q772</accession>
<organism evidence="11 12">
    <name type="scientific">Streptomyces zagrosensis</name>
    <dbReference type="NCBI Taxonomy" id="1042984"/>
    <lineage>
        <taxon>Bacteria</taxon>
        <taxon>Bacillati</taxon>
        <taxon>Actinomycetota</taxon>
        <taxon>Actinomycetes</taxon>
        <taxon>Kitasatosporales</taxon>
        <taxon>Streptomycetaceae</taxon>
        <taxon>Streptomyces</taxon>
    </lineage>
</organism>
<dbReference type="SMART" id="SM00490">
    <property type="entry name" value="HELICc"/>
    <property type="match status" value="1"/>
</dbReference>
<dbReference type="InterPro" id="IPR014001">
    <property type="entry name" value="Helicase_ATP-bd"/>
</dbReference>
<feature type="region of interest" description="Disordered" evidence="8">
    <location>
        <begin position="522"/>
        <end position="563"/>
    </location>
</feature>
<feature type="domain" description="Helicase ATP-binding" evidence="9">
    <location>
        <begin position="87"/>
        <end position="250"/>
    </location>
</feature>
<dbReference type="InterPro" id="IPR011709">
    <property type="entry name" value="DEAD-box_helicase_OB_fold"/>
</dbReference>
<evidence type="ECO:0000256" key="2">
    <source>
        <dbReference type="ARBA" id="ARBA00012552"/>
    </source>
</evidence>
<dbReference type="Pfam" id="PF00271">
    <property type="entry name" value="Helicase_C"/>
    <property type="match status" value="1"/>
</dbReference>
<dbReference type="Gene3D" id="1.10.10.2130">
    <property type="entry name" value="DEAH helicase family, winged-helix domain"/>
    <property type="match status" value="1"/>
</dbReference>
<feature type="compositionally biased region" description="Polar residues" evidence="8">
    <location>
        <begin position="613"/>
        <end position="624"/>
    </location>
</feature>
<dbReference type="Pfam" id="PF21010">
    <property type="entry name" value="HA2_C"/>
    <property type="match status" value="1"/>
</dbReference>
<dbReference type="GO" id="GO:0003724">
    <property type="term" value="F:RNA helicase activity"/>
    <property type="evidence" value="ECO:0007669"/>
    <property type="project" value="UniProtKB-EC"/>
</dbReference>
<dbReference type="Pfam" id="PF13245">
    <property type="entry name" value="AAA_19"/>
    <property type="match status" value="1"/>
</dbReference>
<dbReference type="InterPro" id="IPR001650">
    <property type="entry name" value="Helicase_C-like"/>
</dbReference>
<dbReference type="PROSITE" id="PS51194">
    <property type="entry name" value="HELICASE_CTER"/>
    <property type="match status" value="1"/>
</dbReference>
<sequence length="1489" mass="166996">MTTQPAPALPALLERLPELMLRDEQRLGRRLDGARRIRKPEARAAVLAEIAGQIEQAERRVADRRACVPEISYPPSLPVSQKKDEILAAVRDHQVVIVAGETGSGKTTQIPKICMELGRGVRGLIGHTQPRRIAARTVAERIAEELDTQLGGTIGWKVRFTDQVGAETLVKLMTDGILLAEIQTDRELRQYDTIIIDEAHERSLNIDFILGYLAQLLPRRPDLKVIITSATIDPQRFSRHFGHVATVGGHPQGTGRAGAAQRKGHGGRESAVGGREQGGDGDGGAEAAGAPIIEVSGRTFPVEVRYRPLLEEGGQDGDRDQVTAICDAVDELQREGEGDVLVFLSGEREIRDTADALEKKKLRNTEILPLYARLSHTEQHRVFQRHTGRRVVLATNVAETSLTVPGIRYVIDPGTARISRYSHRTKVQRLPIEPVSQASANQRKGRCGRTSDGICIRLYSEDDFLTRPEFTDAEILRTNLASVILQMTAAGLGDIEKFPFIDPPDRRNIKDGIDLLHELGALEAQRQSPEREAAGEDLDQYTEQGPRRDADHGSEQGPEQGPGLDAELVAELDAKFRADVDPALGGDQRLSQHSSHRATQQPATPQHAAHQRGGQNNRQSSAQSPGRAGRGRQRLTPLGRQLAQFPVDPRLARMIVAAEGNGSVREVMVIAAALSIQDPRERPTEKQQQADQQHARFKDESSDFLALLNLWRYVKEQQKALSSSAFRRMCRTEFLNYLRIREWQDIYSQLRTVAKSMSIEVSTSDAEPSPDQVHLALLAGLLSHIGFKETVEDGAKSANKAPGKSTGKPGGKGEYLGARNAKFALFPGSALFKKPPRWIMSAELVETSRLWARVNAKIEPEWVEPLAQHLVKHTYSEPHWEQKQAAVMAYERVTLYGVPIVSQRKINYGKIDPETSRDLFIRNALVEGDWRTHHQFFHDNRKLLGEVEELEHRARRRDILVDDETLFDFYDQRIPAHVVSGAHFDSWWKHKRRDEPELLSFEKSMLINERARDVSKDAYPDTWWQGRLKFRVTYQFEPGADADGVTLHIPLQVLNQVTADGFDWQIPGLRQDLVTELIRSLPKPIRRNYVPAPDYARRFLERVKPTAGLTGGQPQSPLTVALGRELQRMVGVQIAPEDWDPEKVPDHLKITFRVVDERRHKLAEDKDLVALKARLQPKTQAAITKVFATSRESAGIEQRSGLTSWTIGALPRTFETRRGGQPVKAYPALVDEGASVAIRLFDSEPEQERAMWVGTRRLILLNLPSSPAKFAQGKLDNSAKLALSRSPHGSVQALFDDCVSAAADRLIAARGGPAWDEESFRKLFDAVRADLTDVTMDTIRKVREILAAWQSCERRLKATTSMVLVPSLTDIKQQLAELIKPGFVTEHGVRRLPDVMRYLVAIDRRLQQLPHHAERDRIRMVKVHEMRDEYLWLLEQLERAHPGRPVPRDVLEIRWMIEELRVSYFAHALGTAYPISDKRIVKAVDAAAP</sequence>
<name>A0A7W9Q772_9ACTN</name>
<feature type="domain" description="Helicase C-terminal" evidence="10">
    <location>
        <begin position="324"/>
        <end position="491"/>
    </location>
</feature>
<dbReference type="EMBL" id="JACHJL010000002">
    <property type="protein sequence ID" value="MBB5933787.1"/>
    <property type="molecule type" value="Genomic_DNA"/>
</dbReference>
<dbReference type="SMART" id="SM00487">
    <property type="entry name" value="DEXDc"/>
    <property type="match status" value="1"/>
</dbReference>
<dbReference type="CDD" id="cd18791">
    <property type="entry name" value="SF2_C_RHA"/>
    <property type="match status" value="1"/>
</dbReference>
<evidence type="ECO:0000256" key="6">
    <source>
        <dbReference type="ARBA" id="ARBA00022840"/>
    </source>
</evidence>
<keyword evidence="3" id="KW-0547">Nucleotide-binding</keyword>
<dbReference type="InterPro" id="IPR007502">
    <property type="entry name" value="Helicase-assoc_dom"/>
</dbReference>
<dbReference type="Pfam" id="PF11898">
    <property type="entry name" value="DUF3418"/>
    <property type="match status" value="1"/>
</dbReference>
<dbReference type="GO" id="GO:0016787">
    <property type="term" value="F:hydrolase activity"/>
    <property type="evidence" value="ECO:0007669"/>
    <property type="project" value="UniProtKB-KW"/>
</dbReference>
<evidence type="ECO:0000259" key="10">
    <source>
        <dbReference type="PROSITE" id="PS51194"/>
    </source>
</evidence>
<protein>
    <recommendedName>
        <fullName evidence="2">RNA helicase</fullName>
        <ecNumber evidence="2">3.6.4.13</ecNumber>
    </recommendedName>
</protein>
<dbReference type="InterPro" id="IPR042035">
    <property type="entry name" value="DEAH_win-hel_dom"/>
</dbReference>
<feature type="compositionally biased region" description="Low complexity" evidence="8">
    <location>
        <begin position="598"/>
        <end position="608"/>
    </location>
</feature>
<dbReference type="EC" id="3.6.4.13" evidence="2"/>
<comment type="catalytic activity">
    <reaction evidence="7">
        <text>ATP + H2O = ADP + phosphate + H(+)</text>
        <dbReference type="Rhea" id="RHEA:13065"/>
        <dbReference type="ChEBI" id="CHEBI:15377"/>
        <dbReference type="ChEBI" id="CHEBI:15378"/>
        <dbReference type="ChEBI" id="CHEBI:30616"/>
        <dbReference type="ChEBI" id="CHEBI:43474"/>
        <dbReference type="ChEBI" id="CHEBI:456216"/>
        <dbReference type="EC" id="3.6.4.13"/>
    </reaction>
</comment>
<dbReference type="InterPro" id="IPR027417">
    <property type="entry name" value="P-loop_NTPase"/>
</dbReference>
<dbReference type="PANTHER" id="PTHR18934">
    <property type="entry name" value="ATP-DEPENDENT RNA HELICASE"/>
    <property type="match status" value="1"/>
</dbReference>
<comment type="caution">
    <text evidence="11">The sequence shown here is derived from an EMBL/GenBank/DDBJ whole genome shotgun (WGS) entry which is preliminary data.</text>
</comment>
<evidence type="ECO:0000256" key="3">
    <source>
        <dbReference type="ARBA" id="ARBA00022741"/>
    </source>
</evidence>
<dbReference type="GO" id="GO:0003723">
    <property type="term" value="F:RNA binding"/>
    <property type="evidence" value="ECO:0007669"/>
    <property type="project" value="TreeGrafter"/>
</dbReference>
<dbReference type="PANTHER" id="PTHR18934:SF99">
    <property type="entry name" value="ATP-DEPENDENT RNA HELICASE DHX37-RELATED"/>
    <property type="match status" value="1"/>
</dbReference>
<dbReference type="CDD" id="cd17989">
    <property type="entry name" value="DEXHc_HrpA"/>
    <property type="match status" value="1"/>
</dbReference>
<dbReference type="SMART" id="SM00382">
    <property type="entry name" value="AAA"/>
    <property type="match status" value="1"/>
</dbReference>
<reference evidence="11 12" key="1">
    <citation type="submission" date="2020-08" db="EMBL/GenBank/DDBJ databases">
        <title>Genomic Encyclopedia of Type Strains, Phase III (KMG-III): the genomes of soil and plant-associated and newly described type strains.</title>
        <authorList>
            <person name="Whitman W."/>
        </authorList>
    </citation>
    <scope>NUCLEOTIDE SEQUENCE [LARGE SCALE GENOMIC DNA]</scope>
    <source>
        <strain evidence="11 12">CECT 8305</strain>
    </source>
</reference>
<feature type="region of interest" description="Disordered" evidence="8">
    <location>
        <begin position="246"/>
        <end position="288"/>
    </location>
</feature>
<evidence type="ECO:0000313" key="12">
    <source>
        <dbReference type="Proteomes" id="UP000588098"/>
    </source>
</evidence>
<proteinExistence type="inferred from homology"/>
<dbReference type="PROSITE" id="PS51192">
    <property type="entry name" value="HELICASE_ATP_BIND_1"/>
    <property type="match status" value="1"/>
</dbReference>
<evidence type="ECO:0000256" key="5">
    <source>
        <dbReference type="ARBA" id="ARBA00022806"/>
    </source>
</evidence>
<dbReference type="Pfam" id="PF07717">
    <property type="entry name" value="OB_NTP_bind"/>
    <property type="match status" value="1"/>
</dbReference>